<evidence type="ECO:0000313" key="3">
    <source>
        <dbReference type="Proteomes" id="UP000609323"/>
    </source>
</evidence>
<proteinExistence type="predicted"/>
<sequence length="383" mass="43216">MKLSKIKVIVTFICVFLLGVGVASAATNSILKIGLDGFTLDMTKSKGKVQVGNKMVPATIAQNGTTYIAAPAIGTVFQANYAFDSKTGTFMFKSHKEDEDKAQIKELQGQVSTLKQLLAQTQSNKDKAEGWLEYRSKHFTLLYTKQFEKDVEKAAADFEQGYNVATTEFASLLPGVGNILNDDLHPIYIYLHPSASDNVDEGNAYNKTFGTGEVLKTEIHVLTPSAYQKKGYTLEGGLYDEDYFTHLFKHEFIHTPQTIIQEKYREKKTGWFTGGENMQWIKEGQAEYLAAKGTDDLKKSEAYWKPIILKNPEEHITIFKDNVSVKTQYIGGYMFTAFLYETYGNAKFNSFLSSSMPTLEKAFVETFGSFEQVNKKWMDWLKE</sequence>
<dbReference type="EMBL" id="BMHF01000015">
    <property type="protein sequence ID" value="GGA46828.1"/>
    <property type="molecule type" value="Genomic_DNA"/>
</dbReference>
<feature type="signal peptide" evidence="1">
    <location>
        <begin position="1"/>
        <end position="25"/>
    </location>
</feature>
<protein>
    <recommendedName>
        <fullName evidence="4">Copper amine oxidase-like N-terminal domain-containing protein</fullName>
    </recommendedName>
</protein>
<accession>A0ABQ1GMM8</accession>
<dbReference type="RefSeq" id="WP_157739571.1">
    <property type="nucleotide sequence ID" value="NZ_BMHF01000015.1"/>
</dbReference>
<organism evidence="2 3">
    <name type="scientific">Paenibacillus physcomitrellae</name>
    <dbReference type="NCBI Taxonomy" id="1619311"/>
    <lineage>
        <taxon>Bacteria</taxon>
        <taxon>Bacillati</taxon>
        <taxon>Bacillota</taxon>
        <taxon>Bacilli</taxon>
        <taxon>Bacillales</taxon>
        <taxon>Paenibacillaceae</taxon>
        <taxon>Paenibacillus</taxon>
    </lineage>
</organism>
<dbReference type="Proteomes" id="UP000609323">
    <property type="component" value="Unassembled WGS sequence"/>
</dbReference>
<dbReference type="Gene3D" id="1.10.390.20">
    <property type="match status" value="1"/>
</dbReference>
<gene>
    <name evidence="2" type="ORF">GCM10010917_35110</name>
</gene>
<evidence type="ECO:0000313" key="2">
    <source>
        <dbReference type="EMBL" id="GGA46828.1"/>
    </source>
</evidence>
<keyword evidence="1" id="KW-0732">Signal</keyword>
<reference evidence="3" key="1">
    <citation type="journal article" date="2019" name="Int. J. Syst. Evol. Microbiol.">
        <title>The Global Catalogue of Microorganisms (GCM) 10K type strain sequencing project: providing services to taxonomists for standard genome sequencing and annotation.</title>
        <authorList>
            <consortium name="The Broad Institute Genomics Platform"/>
            <consortium name="The Broad Institute Genome Sequencing Center for Infectious Disease"/>
            <person name="Wu L."/>
            <person name="Ma J."/>
        </authorList>
    </citation>
    <scope>NUCLEOTIDE SEQUENCE [LARGE SCALE GENOMIC DNA]</scope>
    <source>
        <strain evidence="3">CGMCC 1.15044</strain>
    </source>
</reference>
<evidence type="ECO:0000256" key="1">
    <source>
        <dbReference type="SAM" id="SignalP"/>
    </source>
</evidence>
<evidence type="ECO:0008006" key="4">
    <source>
        <dbReference type="Google" id="ProtNLM"/>
    </source>
</evidence>
<comment type="caution">
    <text evidence="2">The sequence shown here is derived from an EMBL/GenBank/DDBJ whole genome shotgun (WGS) entry which is preliminary data.</text>
</comment>
<keyword evidence="3" id="KW-1185">Reference proteome</keyword>
<feature type="chain" id="PRO_5046966932" description="Copper amine oxidase-like N-terminal domain-containing protein" evidence="1">
    <location>
        <begin position="26"/>
        <end position="383"/>
    </location>
</feature>
<name>A0ABQ1GMM8_9BACL</name>